<dbReference type="PANTHER" id="PTHR30404">
    <property type="entry name" value="N-ACETYLMURAMOYL-L-ALANINE AMIDASE"/>
    <property type="match status" value="1"/>
</dbReference>
<evidence type="ECO:0000256" key="2">
    <source>
        <dbReference type="SAM" id="MobiDB-lite"/>
    </source>
</evidence>
<dbReference type="Gene3D" id="3.30.457.10">
    <property type="entry name" value="Copper amine oxidase-like, N-terminal domain"/>
    <property type="match status" value="1"/>
</dbReference>
<keyword evidence="3" id="KW-0732">Signal</keyword>
<evidence type="ECO:0000313" key="5">
    <source>
        <dbReference type="EMBL" id="TYA13386.1"/>
    </source>
</evidence>
<dbReference type="GO" id="GO:0030288">
    <property type="term" value="C:outer membrane-bounded periplasmic space"/>
    <property type="evidence" value="ECO:0007669"/>
    <property type="project" value="TreeGrafter"/>
</dbReference>
<dbReference type="RefSeq" id="WP_148452007.1">
    <property type="nucleotide sequence ID" value="NZ_VSDO01000002.1"/>
</dbReference>
<dbReference type="InterPro" id="IPR012854">
    <property type="entry name" value="Cu_amine_oxidase-like_N"/>
</dbReference>
<dbReference type="Pfam" id="PF01520">
    <property type="entry name" value="Amidase_3"/>
    <property type="match status" value="1"/>
</dbReference>
<dbReference type="CDD" id="cd02696">
    <property type="entry name" value="MurNAc-LAA"/>
    <property type="match status" value="1"/>
</dbReference>
<name>A0A5D0CTU3_9BACL</name>
<dbReference type="OrthoDB" id="9806267at2"/>
<dbReference type="SUPFAM" id="SSF53187">
    <property type="entry name" value="Zn-dependent exopeptidases"/>
    <property type="match status" value="1"/>
</dbReference>
<dbReference type="SUPFAM" id="SSF55383">
    <property type="entry name" value="Copper amine oxidase, domain N"/>
    <property type="match status" value="1"/>
</dbReference>
<dbReference type="GO" id="GO:0009253">
    <property type="term" value="P:peptidoglycan catabolic process"/>
    <property type="evidence" value="ECO:0007669"/>
    <property type="project" value="InterPro"/>
</dbReference>
<dbReference type="InterPro" id="IPR050695">
    <property type="entry name" value="N-acetylmuramoyl_amidase_3"/>
</dbReference>
<dbReference type="Gene3D" id="3.40.630.40">
    <property type="entry name" value="Zn-dependent exopeptidases"/>
    <property type="match status" value="1"/>
</dbReference>
<dbReference type="SMART" id="SM00646">
    <property type="entry name" value="Ami_3"/>
    <property type="match status" value="1"/>
</dbReference>
<comment type="caution">
    <text evidence="5">The sequence shown here is derived from an EMBL/GenBank/DDBJ whole genome shotgun (WGS) entry which is preliminary data.</text>
</comment>
<feature type="signal peptide" evidence="3">
    <location>
        <begin position="1"/>
        <end position="23"/>
    </location>
</feature>
<dbReference type="Pfam" id="PF11741">
    <property type="entry name" value="AMIN"/>
    <property type="match status" value="1"/>
</dbReference>
<organism evidence="5 6">
    <name type="scientific">Paenibacillus faecis</name>
    <dbReference type="NCBI Taxonomy" id="862114"/>
    <lineage>
        <taxon>Bacteria</taxon>
        <taxon>Bacillati</taxon>
        <taxon>Bacillota</taxon>
        <taxon>Bacilli</taxon>
        <taxon>Bacillales</taxon>
        <taxon>Paenibacillaceae</taxon>
        <taxon>Paenibacillus</taxon>
    </lineage>
</organism>
<feature type="region of interest" description="Disordered" evidence="2">
    <location>
        <begin position="153"/>
        <end position="199"/>
    </location>
</feature>
<gene>
    <name evidence="5" type="ORF">FRY98_12030</name>
</gene>
<reference evidence="5 6" key="1">
    <citation type="submission" date="2019-08" db="EMBL/GenBank/DDBJ databases">
        <title>Genome sequencing of Paenibacillus faecis DSM 23593(T).</title>
        <authorList>
            <person name="Kook J.-K."/>
            <person name="Park S.-N."/>
            <person name="Lim Y.K."/>
        </authorList>
    </citation>
    <scope>NUCLEOTIDE SEQUENCE [LARGE SCALE GENOMIC DNA]</scope>
    <source>
        <strain evidence="5 6">DSM 23593</strain>
    </source>
</reference>
<proteinExistence type="predicted"/>
<dbReference type="InterPro" id="IPR002508">
    <property type="entry name" value="MurNAc-LAA_cat"/>
</dbReference>
<dbReference type="GO" id="GO:0008745">
    <property type="term" value="F:N-acetylmuramoyl-L-alanine amidase activity"/>
    <property type="evidence" value="ECO:0007669"/>
    <property type="project" value="InterPro"/>
</dbReference>
<dbReference type="EMBL" id="VSDO01000002">
    <property type="protein sequence ID" value="TYA13386.1"/>
    <property type="molecule type" value="Genomic_DNA"/>
</dbReference>
<protein>
    <submittedName>
        <fullName evidence="5">AMIN domain-containing protein</fullName>
    </submittedName>
</protein>
<dbReference type="AlphaFoldDB" id="A0A5D0CTU3"/>
<feature type="domain" description="MurNAc-LAA" evidence="4">
    <location>
        <begin position="386"/>
        <end position="495"/>
    </location>
</feature>
<dbReference type="PANTHER" id="PTHR30404:SF0">
    <property type="entry name" value="N-ACETYLMURAMOYL-L-ALANINE AMIDASE AMIC"/>
    <property type="match status" value="1"/>
</dbReference>
<evidence type="ECO:0000256" key="1">
    <source>
        <dbReference type="ARBA" id="ARBA00022801"/>
    </source>
</evidence>
<dbReference type="InterPro" id="IPR021731">
    <property type="entry name" value="AMIN_dom"/>
</dbReference>
<accession>A0A5D0CTU3</accession>
<feature type="chain" id="PRO_5022688804" evidence="3">
    <location>
        <begin position="24"/>
        <end position="500"/>
    </location>
</feature>
<evidence type="ECO:0000259" key="4">
    <source>
        <dbReference type="SMART" id="SM00646"/>
    </source>
</evidence>
<dbReference type="Gene3D" id="2.60.40.3500">
    <property type="match status" value="1"/>
</dbReference>
<sequence length="500" mass="53877">MKKIGFLLVFAFFLLMFPSMSMAAQGGTHIYLDGAELEQPADAQAGSVKGSVMVPLRVIIENLGYEVDWDKKSGLVTIRQGERNLQLTVGSTKAVVDGKAIELSAAPVVQGSSTMVPLRFVGEQTGLKVSWNNDSKSAYLYSPDGGESVGIVPGRASSSPEEEAAGEGTLTPVTGDGEQTDDSTYIPDSPPAGEGKTAELNGIGFSENRLTIEVSAAVQPKVFTMSGPDRLVVDIPNVTFSESFKQQHSLNVSLQGEMPVTDYPDVAKIRYSMFDNATSTIRIVVDLNKEVHYQVNNEGDGLLVVDLAAPFTVPVVPPVTNGKPLVVIDPGHGGKQPGATSITNKNEKDFTLALALKVEALLKQETGLNVLMTRTTDVTLGLEERAKLANDNQATVFVSIHGNSFDGKTSPTGSETYYSRDESLPFAEVMHKHLVEGTGLPDRNVRKKSLHVTRETKMPAVLLEVGYLKHKTDEALMYSEDFQQRVAESIVAGIKEYLGQ</sequence>
<keyword evidence="6" id="KW-1185">Reference proteome</keyword>
<keyword evidence="1" id="KW-0378">Hydrolase</keyword>
<dbReference type="Proteomes" id="UP000325218">
    <property type="component" value="Unassembled WGS sequence"/>
</dbReference>
<evidence type="ECO:0000256" key="3">
    <source>
        <dbReference type="SAM" id="SignalP"/>
    </source>
</evidence>
<dbReference type="InterPro" id="IPR036582">
    <property type="entry name" value="Mao_N_sf"/>
</dbReference>
<evidence type="ECO:0000313" key="6">
    <source>
        <dbReference type="Proteomes" id="UP000325218"/>
    </source>
</evidence>
<dbReference type="Pfam" id="PF07833">
    <property type="entry name" value="Cu_amine_oxidN1"/>
    <property type="match status" value="1"/>
</dbReference>